<feature type="transmembrane region" description="Helical" evidence="1">
    <location>
        <begin position="12"/>
        <end position="33"/>
    </location>
</feature>
<comment type="caution">
    <text evidence="2">The sequence shown here is derived from an EMBL/GenBank/DDBJ whole genome shotgun (WGS) entry which is preliminary data.</text>
</comment>
<keyword evidence="1" id="KW-0472">Membrane</keyword>
<keyword evidence="1" id="KW-1133">Transmembrane helix</keyword>
<keyword evidence="1" id="KW-0812">Transmembrane</keyword>
<sequence>MTRDKRWPAIPFVGIRIAQLILAFAAAVLASSFKDPLNLWVYGTALSGATIIYTITNIICFSIGWLNPSAVLYLDFLFFLLWTFARVMATISRSHLEWMYINAAVIVLEFVLFMPTTAIAAIVVYRMRNIHDGNQAVAWDLPVHRGSAQPVMWNGQGPLQSQNPVISEVGGHGYIPAHFQEMPAAR</sequence>
<protein>
    <recommendedName>
        <fullName evidence="4">MARVEL domain-containing protein</fullName>
    </recommendedName>
</protein>
<accession>A0ABR3GEJ2</accession>
<feature type="transmembrane region" description="Helical" evidence="1">
    <location>
        <begin position="101"/>
        <end position="125"/>
    </location>
</feature>
<keyword evidence="3" id="KW-1185">Reference proteome</keyword>
<name>A0ABR3GEJ2_9PEZI</name>
<proteinExistence type="predicted"/>
<evidence type="ECO:0008006" key="4">
    <source>
        <dbReference type="Google" id="ProtNLM"/>
    </source>
</evidence>
<organism evidence="2 3">
    <name type="scientific">Discina gigas</name>
    <dbReference type="NCBI Taxonomy" id="1032678"/>
    <lineage>
        <taxon>Eukaryota</taxon>
        <taxon>Fungi</taxon>
        <taxon>Dikarya</taxon>
        <taxon>Ascomycota</taxon>
        <taxon>Pezizomycotina</taxon>
        <taxon>Pezizomycetes</taxon>
        <taxon>Pezizales</taxon>
        <taxon>Discinaceae</taxon>
        <taxon>Discina</taxon>
    </lineage>
</organism>
<dbReference type="Proteomes" id="UP001447188">
    <property type="component" value="Unassembled WGS sequence"/>
</dbReference>
<dbReference type="EMBL" id="JBBBZM010000100">
    <property type="protein sequence ID" value="KAL0634223.1"/>
    <property type="molecule type" value="Genomic_DNA"/>
</dbReference>
<reference evidence="2 3" key="1">
    <citation type="submission" date="2024-02" db="EMBL/GenBank/DDBJ databases">
        <title>Discinaceae phylogenomics.</title>
        <authorList>
            <person name="Dirks A.C."/>
            <person name="James T.Y."/>
        </authorList>
    </citation>
    <scope>NUCLEOTIDE SEQUENCE [LARGE SCALE GENOMIC DNA]</scope>
    <source>
        <strain evidence="2 3">ACD0624</strain>
    </source>
</reference>
<gene>
    <name evidence="2" type="ORF">Q9L58_006840</name>
</gene>
<feature type="transmembrane region" description="Helical" evidence="1">
    <location>
        <begin position="39"/>
        <end position="63"/>
    </location>
</feature>
<evidence type="ECO:0000256" key="1">
    <source>
        <dbReference type="SAM" id="Phobius"/>
    </source>
</evidence>
<evidence type="ECO:0000313" key="2">
    <source>
        <dbReference type="EMBL" id="KAL0634223.1"/>
    </source>
</evidence>
<feature type="transmembrane region" description="Helical" evidence="1">
    <location>
        <begin position="70"/>
        <end position="89"/>
    </location>
</feature>
<evidence type="ECO:0000313" key="3">
    <source>
        <dbReference type="Proteomes" id="UP001447188"/>
    </source>
</evidence>